<evidence type="ECO:0000256" key="1">
    <source>
        <dbReference type="SAM" id="MobiDB-lite"/>
    </source>
</evidence>
<dbReference type="AlphaFoldDB" id="A0A8H6I1K9"/>
<sequence>MAQVTVNTPLSVVVCQPVQFTWTGGQAPYFFSILPGNQPTAPALVDFGKLDGTSQSWTANLAPNTSIFLQVRDSNGALGQSGTITIQNGSDTSCVGKPTSTTSGASSSTTPAGSSTPAATTTPAGSSTTPLLALAPASRPPPPGTSAGTSTTTKPAGNGASTIASSGILALAGVAAVAALL</sequence>
<accession>A0A8H6I1K9</accession>
<dbReference type="EMBL" id="JACGCI010000023">
    <property type="protein sequence ID" value="KAF6757228.1"/>
    <property type="molecule type" value="Genomic_DNA"/>
</dbReference>
<feature type="region of interest" description="Disordered" evidence="1">
    <location>
        <begin position="82"/>
        <end position="158"/>
    </location>
</feature>
<dbReference type="PANTHER" id="PTHR37487:SF2">
    <property type="entry name" value="EXPRESSED PROTEIN"/>
    <property type="match status" value="1"/>
</dbReference>
<name>A0A8H6I1K9_9AGAR</name>
<dbReference type="Proteomes" id="UP000521943">
    <property type="component" value="Unassembled WGS sequence"/>
</dbReference>
<gene>
    <name evidence="2" type="ORF">DFP72DRAFT_1168474</name>
</gene>
<feature type="compositionally biased region" description="Polar residues" evidence="1">
    <location>
        <begin position="82"/>
        <end position="93"/>
    </location>
</feature>
<evidence type="ECO:0000313" key="2">
    <source>
        <dbReference type="EMBL" id="KAF6757228.1"/>
    </source>
</evidence>
<keyword evidence="3" id="KW-1185">Reference proteome</keyword>
<proteinExistence type="predicted"/>
<feature type="compositionally biased region" description="Low complexity" evidence="1">
    <location>
        <begin position="98"/>
        <end position="137"/>
    </location>
</feature>
<organism evidence="2 3">
    <name type="scientific">Ephemerocybe angulata</name>
    <dbReference type="NCBI Taxonomy" id="980116"/>
    <lineage>
        <taxon>Eukaryota</taxon>
        <taxon>Fungi</taxon>
        <taxon>Dikarya</taxon>
        <taxon>Basidiomycota</taxon>
        <taxon>Agaricomycotina</taxon>
        <taxon>Agaricomycetes</taxon>
        <taxon>Agaricomycetidae</taxon>
        <taxon>Agaricales</taxon>
        <taxon>Agaricineae</taxon>
        <taxon>Psathyrellaceae</taxon>
        <taxon>Ephemerocybe</taxon>
    </lineage>
</organism>
<dbReference type="PANTHER" id="PTHR37487">
    <property type="entry name" value="CHROMOSOME 1, WHOLE GENOME SHOTGUN SEQUENCE"/>
    <property type="match status" value="1"/>
</dbReference>
<evidence type="ECO:0000313" key="3">
    <source>
        <dbReference type="Proteomes" id="UP000521943"/>
    </source>
</evidence>
<protein>
    <submittedName>
        <fullName evidence="2">Uncharacterized protein</fullName>
    </submittedName>
</protein>
<reference evidence="2 3" key="1">
    <citation type="submission" date="2020-07" db="EMBL/GenBank/DDBJ databases">
        <title>Comparative genomics of pyrophilous fungi reveals a link between fire events and developmental genes.</title>
        <authorList>
            <consortium name="DOE Joint Genome Institute"/>
            <person name="Steindorff A.S."/>
            <person name="Carver A."/>
            <person name="Calhoun S."/>
            <person name="Stillman K."/>
            <person name="Liu H."/>
            <person name="Lipzen A."/>
            <person name="Pangilinan J."/>
            <person name="Labutti K."/>
            <person name="Bruns T.D."/>
            <person name="Grigoriev I.V."/>
        </authorList>
    </citation>
    <scope>NUCLEOTIDE SEQUENCE [LARGE SCALE GENOMIC DNA]</scope>
    <source>
        <strain evidence="2 3">CBS 144469</strain>
    </source>
</reference>
<comment type="caution">
    <text evidence="2">The sequence shown here is derived from an EMBL/GenBank/DDBJ whole genome shotgun (WGS) entry which is preliminary data.</text>
</comment>
<dbReference type="OrthoDB" id="3362246at2759"/>
<feature type="compositionally biased region" description="Low complexity" evidence="1">
    <location>
        <begin position="145"/>
        <end position="157"/>
    </location>
</feature>